<sequence length="211" mass="22761">MRAVSLTILTALWQAAGEYGYLAIALLVLLEDFGVPVPGETVLIAAAVSAGEGRLSIVAVVAVAFLAAVTGDNLGYLLGRTAGRRLVTRYGRYVFITPRRLARAEEFVGRHGAKVVIVARFIEGLRQLNGIVAGGAGMPWRRFLLCNAIGAALWVGVWASVGYLAGNHLVAVEAALRRYQWFAIAGLVLLVAGYAAFHLARRRRARHRDPR</sequence>
<dbReference type="Pfam" id="PF09335">
    <property type="entry name" value="VTT_dom"/>
    <property type="match status" value="1"/>
</dbReference>
<name>A0A917VP64_9ACTN</name>
<protein>
    <submittedName>
        <fullName evidence="9">DedA family protein</fullName>
    </submittedName>
</protein>
<comment type="caution">
    <text evidence="9">The sequence shown here is derived from an EMBL/GenBank/DDBJ whole genome shotgun (WGS) entry which is preliminary data.</text>
</comment>
<keyword evidence="4 7" id="KW-0812">Transmembrane</keyword>
<evidence type="ECO:0000256" key="3">
    <source>
        <dbReference type="ARBA" id="ARBA00022475"/>
    </source>
</evidence>
<evidence type="ECO:0000313" key="9">
    <source>
        <dbReference type="EMBL" id="GGL04664.1"/>
    </source>
</evidence>
<reference evidence="9" key="1">
    <citation type="journal article" date="2014" name="Int. J. Syst. Evol. Microbiol.">
        <title>Complete genome sequence of Corynebacterium casei LMG S-19264T (=DSM 44701T), isolated from a smear-ripened cheese.</title>
        <authorList>
            <consortium name="US DOE Joint Genome Institute (JGI-PGF)"/>
            <person name="Walter F."/>
            <person name="Albersmeier A."/>
            <person name="Kalinowski J."/>
            <person name="Ruckert C."/>
        </authorList>
    </citation>
    <scope>NUCLEOTIDE SEQUENCE</scope>
    <source>
        <strain evidence="9">JCM 13064</strain>
    </source>
</reference>
<keyword evidence="10" id="KW-1185">Reference proteome</keyword>
<dbReference type="InterPro" id="IPR051311">
    <property type="entry name" value="DedA_domain"/>
</dbReference>
<keyword evidence="6 7" id="KW-0472">Membrane</keyword>
<comment type="similarity">
    <text evidence="2">Belongs to the DedA family.</text>
</comment>
<feature type="transmembrane region" description="Helical" evidence="7">
    <location>
        <begin position="57"/>
        <end position="79"/>
    </location>
</feature>
<proteinExistence type="inferred from homology"/>
<dbReference type="PANTHER" id="PTHR42709:SF6">
    <property type="entry name" value="UNDECAPRENYL PHOSPHATE TRANSPORTER A"/>
    <property type="match status" value="1"/>
</dbReference>
<feature type="domain" description="VTT" evidence="8">
    <location>
        <begin position="37"/>
        <end position="163"/>
    </location>
</feature>
<dbReference type="PANTHER" id="PTHR42709">
    <property type="entry name" value="ALKALINE PHOSPHATASE LIKE PROTEIN"/>
    <property type="match status" value="1"/>
</dbReference>
<organism evidence="9 10">
    <name type="scientific">Sphaerisporangium melleum</name>
    <dbReference type="NCBI Taxonomy" id="321316"/>
    <lineage>
        <taxon>Bacteria</taxon>
        <taxon>Bacillati</taxon>
        <taxon>Actinomycetota</taxon>
        <taxon>Actinomycetes</taxon>
        <taxon>Streptosporangiales</taxon>
        <taxon>Streptosporangiaceae</taxon>
        <taxon>Sphaerisporangium</taxon>
    </lineage>
</organism>
<dbReference type="Proteomes" id="UP000645217">
    <property type="component" value="Unassembled WGS sequence"/>
</dbReference>
<dbReference type="EMBL" id="BMNT01000032">
    <property type="protein sequence ID" value="GGL04664.1"/>
    <property type="molecule type" value="Genomic_DNA"/>
</dbReference>
<feature type="transmembrane region" description="Helical" evidence="7">
    <location>
        <begin position="181"/>
        <end position="200"/>
    </location>
</feature>
<comment type="subcellular location">
    <subcellularLocation>
        <location evidence="1">Cell membrane</location>
        <topology evidence="1">Multi-pass membrane protein</topology>
    </subcellularLocation>
</comment>
<dbReference type="AlphaFoldDB" id="A0A917VP64"/>
<feature type="transmembrane region" description="Helical" evidence="7">
    <location>
        <begin position="143"/>
        <end position="161"/>
    </location>
</feature>
<dbReference type="GO" id="GO:0005886">
    <property type="term" value="C:plasma membrane"/>
    <property type="evidence" value="ECO:0007669"/>
    <property type="project" value="UniProtKB-SubCell"/>
</dbReference>
<evidence type="ECO:0000256" key="7">
    <source>
        <dbReference type="SAM" id="Phobius"/>
    </source>
</evidence>
<dbReference type="InterPro" id="IPR032816">
    <property type="entry name" value="VTT_dom"/>
</dbReference>
<keyword evidence="5 7" id="KW-1133">Transmembrane helix</keyword>
<evidence type="ECO:0000256" key="4">
    <source>
        <dbReference type="ARBA" id="ARBA00022692"/>
    </source>
</evidence>
<reference evidence="9" key="2">
    <citation type="submission" date="2020-09" db="EMBL/GenBank/DDBJ databases">
        <authorList>
            <person name="Sun Q."/>
            <person name="Ohkuma M."/>
        </authorList>
    </citation>
    <scope>NUCLEOTIDE SEQUENCE</scope>
    <source>
        <strain evidence="9">JCM 13064</strain>
    </source>
</reference>
<evidence type="ECO:0000259" key="8">
    <source>
        <dbReference type="Pfam" id="PF09335"/>
    </source>
</evidence>
<keyword evidence="3" id="KW-1003">Cell membrane</keyword>
<gene>
    <name evidence="9" type="ORF">GCM10007964_53570</name>
</gene>
<evidence type="ECO:0000256" key="1">
    <source>
        <dbReference type="ARBA" id="ARBA00004651"/>
    </source>
</evidence>
<evidence type="ECO:0000256" key="5">
    <source>
        <dbReference type="ARBA" id="ARBA00022989"/>
    </source>
</evidence>
<accession>A0A917VP64</accession>
<evidence type="ECO:0000313" key="10">
    <source>
        <dbReference type="Proteomes" id="UP000645217"/>
    </source>
</evidence>
<evidence type="ECO:0000256" key="6">
    <source>
        <dbReference type="ARBA" id="ARBA00023136"/>
    </source>
</evidence>
<evidence type="ECO:0000256" key="2">
    <source>
        <dbReference type="ARBA" id="ARBA00010792"/>
    </source>
</evidence>